<gene>
    <name evidence="1" type="ORF">FCM35_KLT19146</name>
</gene>
<protein>
    <submittedName>
        <fullName evidence="1">Uncharacterized protein</fullName>
    </submittedName>
</protein>
<accession>A0A833QW79</accession>
<dbReference type="OrthoDB" id="676612at2759"/>
<proteinExistence type="predicted"/>
<reference evidence="1" key="1">
    <citation type="submission" date="2020-01" db="EMBL/GenBank/DDBJ databases">
        <title>Genome sequence of Kobresia littledalei, the first chromosome-level genome in the family Cyperaceae.</title>
        <authorList>
            <person name="Qu G."/>
        </authorList>
    </citation>
    <scope>NUCLEOTIDE SEQUENCE</scope>
    <source>
        <strain evidence="1">C.B.Clarke</strain>
        <tissue evidence="1">Leaf</tissue>
    </source>
</reference>
<dbReference type="AlphaFoldDB" id="A0A833QW79"/>
<dbReference type="EMBL" id="SWLB01000007">
    <property type="protein sequence ID" value="KAF3336560.1"/>
    <property type="molecule type" value="Genomic_DNA"/>
</dbReference>
<dbReference type="PANTHER" id="PTHR33735:SF2">
    <property type="entry name" value="OS09G0468900 PROTEIN"/>
    <property type="match status" value="1"/>
</dbReference>
<sequence length="93" mass="10366">MPMVVVRAEQAQTTAIPRDLEQVNHDDKRLVKTATTVLNVVESVAKAVDKVAEDVQRSLPKNSNLWKVAQIVEKIAEEVDKDAEVLESMVEKV</sequence>
<dbReference type="Proteomes" id="UP000623129">
    <property type="component" value="Unassembled WGS sequence"/>
</dbReference>
<evidence type="ECO:0000313" key="2">
    <source>
        <dbReference type="Proteomes" id="UP000623129"/>
    </source>
</evidence>
<comment type="caution">
    <text evidence="1">The sequence shown here is derived from an EMBL/GenBank/DDBJ whole genome shotgun (WGS) entry which is preliminary data.</text>
</comment>
<evidence type="ECO:0000313" key="1">
    <source>
        <dbReference type="EMBL" id="KAF3336560.1"/>
    </source>
</evidence>
<organism evidence="1 2">
    <name type="scientific">Carex littledalei</name>
    <dbReference type="NCBI Taxonomy" id="544730"/>
    <lineage>
        <taxon>Eukaryota</taxon>
        <taxon>Viridiplantae</taxon>
        <taxon>Streptophyta</taxon>
        <taxon>Embryophyta</taxon>
        <taxon>Tracheophyta</taxon>
        <taxon>Spermatophyta</taxon>
        <taxon>Magnoliopsida</taxon>
        <taxon>Liliopsida</taxon>
        <taxon>Poales</taxon>
        <taxon>Cyperaceae</taxon>
        <taxon>Cyperoideae</taxon>
        <taxon>Cariceae</taxon>
        <taxon>Carex</taxon>
        <taxon>Carex subgen. Euthyceras</taxon>
    </lineage>
</organism>
<keyword evidence="2" id="KW-1185">Reference proteome</keyword>
<name>A0A833QW79_9POAL</name>
<dbReference type="PANTHER" id="PTHR33735">
    <property type="entry name" value="EXPRESSED PROTEIN"/>
    <property type="match status" value="1"/>
</dbReference>